<sequence length="331" mass="36359">MAHLKKRVLIAGGAGFIGTNLSHRLLRDGYKVFCVDNFSSGTKANLSSHENFFLLEQDVAQPIDIDVDWIFNLACCASPVQYQADPLQTIRTNTLGVANLLTLARNCNATLLQASTSEVYGNPSVHPQTEDYFGNVNPIGPRACYDEGKRCAEATCMDFHRTYGTPVKIARIFNTYGPGMQPDDGRVISNFIVQALKNEPITVYGDGSQTRSFCFVDDLVEGLLALMFSPSDFVGPVNLGNPGEFTVEELAHQVIAMTGSTSEIVYHPLPTDDPVRRKPDINRAKEALGWKPRIPLEKGLKSTISYFDDLLAVKSAVRRDEEPVLMPIATG</sequence>
<evidence type="ECO:0000256" key="7">
    <source>
        <dbReference type="ARBA" id="ARBA00023027"/>
    </source>
</evidence>
<dbReference type="GO" id="GO:0048040">
    <property type="term" value="F:UDP-glucuronate decarboxylase activity"/>
    <property type="evidence" value="ECO:0007669"/>
    <property type="project" value="TreeGrafter"/>
</dbReference>
<keyword evidence="5" id="KW-0735">Signal-anchor</keyword>
<evidence type="ECO:0000256" key="5">
    <source>
        <dbReference type="ARBA" id="ARBA00022968"/>
    </source>
</evidence>
<gene>
    <name evidence="14" type="ORF">CA267_007235</name>
</gene>
<dbReference type="InterPro" id="IPR001509">
    <property type="entry name" value="Epimerase_deHydtase"/>
</dbReference>
<dbReference type="AlphaFoldDB" id="A0A6M4MBR5"/>
<keyword evidence="15" id="KW-1185">Reference proteome</keyword>
<evidence type="ECO:0000256" key="12">
    <source>
        <dbReference type="ARBA" id="ARBA00037859"/>
    </source>
</evidence>
<dbReference type="CDD" id="cd05230">
    <property type="entry name" value="UGD_SDR_e"/>
    <property type="match status" value="1"/>
</dbReference>
<evidence type="ECO:0000256" key="1">
    <source>
        <dbReference type="ARBA" id="ARBA00001911"/>
    </source>
</evidence>
<dbReference type="KEGG" id="apel:CA267_007235"/>
<name>A0A6M4MBR5_9ALTE</name>
<dbReference type="InterPro" id="IPR044516">
    <property type="entry name" value="UXS-like"/>
</dbReference>
<keyword evidence="9" id="KW-0472">Membrane</keyword>
<keyword evidence="8" id="KW-0333">Golgi apparatus</keyword>
<evidence type="ECO:0000256" key="6">
    <source>
        <dbReference type="ARBA" id="ARBA00022989"/>
    </source>
</evidence>
<dbReference type="PANTHER" id="PTHR43078:SF6">
    <property type="entry name" value="UDP-GLUCURONIC ACID DECARBOXYLASE 1"/>
    <property type="match status" value="1"/>
</dbReference>
<reference evidence="14 15" key="2">
    <citation type="submission" date="2020-04" db="EMBL/GenBank/DDBJ databases">
        <title>Complete genome sequence of Alteromonas pelagimontana 5.12T.</title>
        <authorList>
            <person name="Sinha R.K."/>
            <person name="Krishnan K.P."/>
            <person name="Kurian J.P."/>
        </authorList>
    </citation>
    <scope>NUCLEOTIDE SEQUENCE [LARGE SCALE GENOMIC DNA]</scope>
    <source>
        <strain evidence="14 15">5.12</strain>
    </source>
</reference>
<dbReference type="GO" id="GO:0070403">
    <property type="term" value="F:NAD+ binding"/>
    <property type="evidence" value="ECO:0007669"/>
    <property type="project" value="InterPro"/>
</dbReference>
<evidence type="ECO:0000259" key="13">
    <source>
        <dbReference type="Pfam" id="PF01370"/>
    </source>
</evidence>
<evidence type="ECO:0000313" key="15">
    <source>
        <dbReference type="Proteomes" id="UP000219285"/>
    </source>
</evidence>
<accession>A0A6M4MBR5</accession>
<dbReference type="InterPro" id="IPR036291">
    <property type="entry name" value="NAD(P)-bd_dom_sf"/>
</dbReference>
<keyword evidence="11" id="KW-0456">Lyase</keyword>
<keyword evidence="6" id="KW-1133">Transmembrane helix</keyword>
<evidence type="ECO:0000256" key="3">
    <source>
        <dbReference type="ARBA" id="ARBA00022692"/>
    </source>
</evidence>
<evidence type="ECO:0000256" key="8">
    <source>
        <dbReference type="ARBA" id="ARBA00023034"/>
    </source>
</evidence>
<comment type="subcellular location">
    <subcellularLocation>
        <location evidence="2">Golgi apparatus membrane</location>
        <topology evidence="2">Single-pass type II membrane protein</topology>
    </subcellularLocation>
    <subcellularLocation>
        <location evidence="12">Golgi apparatus</location>
        <location evidence="12">Golgi stack membrane</location>
    </subcellularLocation>
</comment>
<organism evidence="14 15">
    <name type="scientific">Alteromonas pelagimontana</name>
    <dbReference type="NCBI Taxonomy" id="1858656"/>
    <lineage>
        <taxon>Bacteria</taxon>
        <taxon>Pseudomonadati</taxon>
        <taxon>Pseudomonadota</taxon>
        <taxon>Gammaproteobacteria</taxon>
        <taxon>Alteromonadales</taxon>
        <taxon>Alteromonadaceae</taxon>
        <taxon>Alteromonas/Salinimonas group</taxon>
        <taxon>Alteromonas</taxon>
    </lineage>
</organism>
<evidence type="ECO:0000256" key="2">
    <source>
        <dbReference type="ARBA" id="ARBA00004323"/>
    </source>
</evidence>
<feature type="domain" description="NAD-dependent epimerase/dehydratase" evidence="13">
    <location>
        <begin position="8"/>
        <end position="232"/>
    </location>
</feature>
<dbReference type="Proteomes" id="UP000219285">
    <property type="component" value="Chromosome"/>
</dbReference>
<proteinExistence type="predicted"/>
<dbReference type="FunFam" id="3.40.50.720:FF:000065">
    <property type="entry name" value="UDP-glucuronic acid decarboxylase 1"/>
    <property type="match status" value="1"/>
</dbReference>
<keyword evidence="4" id="KW-0210">Decarboxylase</keyword>
<evidence type="ECO:0000256" key="11">
    <source>
        <dbReference type="ARBA" id="ARBA00023239"/>
    </source>
</evidence>
<evidence type="ECO:0000256" key="4">
    <source>
        <dbReference type="ARBA" id="ARBA00022793"/>
    </source>
</evidence>
<dbReference type="PANTHER" id="PTHR43078">
    <property type="entry name" value="UDP-GLUCURONIC ACID DECARBOXYLASE-RELATED"/>
    <property type="match status" value="1"/>
</dbReference>
<reference evidence="15" key="1">
    <citation type="submission" date="2014-12" db="EMBL/GenBank/DDBJ databases">
        <title>Complete genome sequence of a multi-drug resistant Klebsiella pneumoniae.</title>
        <authorList>
            <person name="Hua X."/>
            <person name="Chen Q."/>
            <person name="Li X."/>
            <person name="Feng Y."/>
            <person name="Ruan Z."/>
            <person name="Yu Y."/>
        </authorList>
    </citation>
    <scope>NUCLEOTIDE SEQUENCE [LARGE SCALE GENOMIC DNA]</scope>
    <source>
        <strain evidence="15">5.12</strain>
    </source>
</reference>
<evidence type="ECO:0000256" key="9">
    <source>
        <dbReference type="ARBA" id="ARBA00023136"/>
    </source>
</evidence>
<keyword evidence="3" id="KW-0812">Transmembrane</keyword>
<evidence type="ECO:0000256" key="10">
    <source>
        <dbReference type="ARBA" id="ARBA00023180"/>
    </source>
</evidence>
<keyword evidence="7" id="KW-0520">NAD</keyword>
<evidence type="ECO:0000313" key="14">
    <source>
        <dbReference type="EMBL" id="QJR80583.1"/>
    </source>
</evidence>
<dbReference type="GO" id="GO:0005737">
    <property type="term" value="C:cytoplasm"/>
    <property type="evidence" value="ECO:0007669"/>
    <property type="project" value="TreeGrafter"/>
</dbReference>
<dbReference type="OrthoDB" id="9803010at2"/>
<dbReference type="EMBL" id="CP052766">
    <property type="protein sequence ID" value="QJR80583.1"/>
    <property type="molecule type" value="Genomic_DNA"/>
</dbReference>
<dbReference type="UniPathway" id="UPA00796">
    <property type="reaction ID" value="UER00771"/>
</dbReference>
<dbReference type="GO" id="GO:0033320">
    <property type="term" value="P:UDP-D-xylose biosynthetic process"/>
    <property type="evidence" value="ECO:0007669"/>
    <property type="project" value="UniProtKB-UniPathway"/>
</dbReference>
<dbReference type="SUPFAM" id="SSF51735">
    <property type="entry name" value="NAD(P)-binding Rossmann-fold domains"/>
    <property type="match status" value="1"/>
</dbReference>
<dbReference type="RefSeq" id="WP_075608110.1">
    <property type="nucleotide sequence ID" value="NZ_CP052766.1"/>
</dbReference>
<comment type="cofactor">
    <cofactor evidence="1">
        <name>NAD(+)</name>
        <dbReference type="ChEBI" id="CHEBI:57540"/>
    </cofactor>
</comment>
<keyword evidence="10" id="KW-0325">Glycoprotein</keyword>
<dbReference type="Pfam" id="PF01370">
    <property type="entry name" value="Epimerase"/>
    <property type="match status" value="1"/>
</dbReference>
<protein>
    <submittedName>
        <fullName evidence="14">SDR family oxidoreductase</fullName>
    </submittedName>
</protein>
<dbReference type="GO" id="GO:0042732">
    <property type="term" value="P:D-xylose metabolic process"/>
    <property type="evidence" value="ECO:0007669"/>
    <property type="project" value="InterPro"/>
</dbReference>
<dbReference type="Gene3D" id="3.40.50.720">
    <property type="entry name" value="NAD(P)-binding Rossmann-like Domain"/>
    <property type="match status" value="1"/>
</dbReference>